<accession>A0ABX1EZ96</accession>
<dbReference type="Proteomes" id="UP000765160">
    <property type="component" value="Unassembled WGS sequence"/>
</dbReference>
<dbReference type="Pfam" id="PF07589">
    <property type="entry name" value="PEP-CTERM"/>
    <property type="match status" value="1"/>
</dbReference>
<dbReference type="EMBL" id="JAAVTX010000003">
    <property type="protein sequence ID" value="NKE45416.1"/>
    <property type="molecule type" value="Genomic_DNA"/>
</dbReference>
<dbReference type="NCBIfam" id="TIGR02595">
    <property type="entry name" value="PEP_CTERM"/>
    <property type="match status" value="1"/>
</dbReference>
<gene>
    <name evidence="3" type="ORF">HB662_11570</name>
</gene>
<comment type="caution">
    <text evidence="3">The sequence shown here is derived from an EMBL/GenBank/DDBJ whole genome shotgun (WGS) entry which is preliminary data.</text>
</comment>
<evidence type="ECO:0000313" key="4">
    <source>
        <dbReference type="Proteomes" id="UP000765160"/>
    </source>
</evidence>
<keyword evidence="4" id="KW-1185">Reference proteome</keyword>
<dbReference type="RefSeq" id="WP_168049858.1">
    <property type="nucleotide sequence ID" value="NZ_JAATJR010000003.1"/>
</dbReference>
<feature type="signal peptide" evidence="1">
    <location>
        <begin position="1"/>
        <end position="22"/>
    </location>
</feature>
<feature type="chain" id="PRO_5045618043" evidence="1">
    <location>
        <begin position="23"/>
        <end position="231"/>
    </location>
</feature>
<evidence type="ECO:0000259" key="2">
    <source>
        <dbReference type="Pfam" id="PF07589"/>
    </source>
</evidence>
<proteinExistence type="predicted"/>
<dbReference type="InterPro" id="IPR013424">
    <property type="entry name" value="Ice-binding_C"/>
</dbReference>
<organism evidence="3 4">
    <name type="scientific">Falsiroseomonas frigidaquae</name>
    <dbReference type="NCBI Taxonomy" id="487318"/>
    <lineage>
        <taxon>Bacteria</taxon>
        <taxon>Pseudomonadati</taxon>
        <taxon>Pseudomonadota</taxon>
        <taxon>Alphaproteobacteria</taxon>
        <taxon>Acetobacterales</taxon>
        <taxon>Roseomonadaceae</taxon>
        <taxon>Falsiroseomonas</taxon>
    </lineage>
</organism>
<reference evidence="3 4" key="1">
    <citation type="submission" date="2020-03" db="EMBL/GenBank/DDBJ databases">
        <title>Roseomonas selenitidurans sp. nov. isolated from soil.</title>
        <authorList>
            <person name="Liu H."/>
        </authorList>
    </citation>
    <scope>NUCLEOTIDE SEQUENCE [LARGE SCALE GENOMIC DNA]</scope>
    <source>
        <strain evidence="3 4">JCM 15073</strain>
    </source>
</reference>
<feature type="domain" description="Ice-binding protein C-terminal" evidence="2">
    <location>
        <begin position="204"/>
        <end position="225"/>
    </location>
</feature>
<sequence length="231" mass="23759">MNKILAAGVGLFSLAAFSAAQAAPTLSVQVFEDDALVGSLSQTSTGGSIFTSGSTPNFSVSASAQGAPLVAEPSLLAQTTSISGNPFTGTHTIRIEFTQTDLTSELAGGLFASLASTFTSNFLTNGQFVDDITLTNYVSIDNTAFGRGEQIATQSWDDGPTNSSPAIVANVELPNELFSETVVITATFTGGQAGLQATSQIVKVPEPASLALFGTALLGMGLVRRVRRNKA</sequence>
<evidence type="ECO:0000313" key="3">
    <source>
        <dbReference type="EMBL" id="NKE45416.1"/>
    </source>
</evidence>
<protein>
    <submittedName>
        <fullName evidence="3">PEP-CTERM sorting domain-containing protein</fullName>
    </submittedName>
</protein>
<name>A0ABX1EZ96_9PROT</name>
<evidence type="ECO:0000256" key="1">
    <source>
        <dbReference type="SAM" id="SignalP"/>
    </source>
</evidence>
<keyword evidence="1" id="KW-0732">Signal</keyword>